<sequence length="623" mass="69489">MDTPTCSIPDDEPSKTVFDYPDADIILRSCDLQEFRVLKLYIINSSPILSKRIQAMSQPSHTAISNGGESPLPVLQLPDNGAILSSLLTFVFPVAPVLPHGLEETMQLLSVAQKYGMSSALTHVRGSIALRDPLIRPDNALRAYSLAYKYGLHREAVQAARVTLKSALTIENLEGKLDVMPGDHLYELWRYHQSVQAYLTSNIDAFTQSSARDTLMGLRCLRGVHGFGLPTWIDDYMRLMAQDPSFFDPIKFQIALAGHVSAAGNSSGGWGCSCKSLPGETIETFWTAVTAFVEENMKMAEAFFSIPSPREPPIFDDCIGEPTALPPLPENLDVSDPNIVIQSSDLVSFRVHKSILVSSSQFFRDMFSLPQPSNSEFIDGLPVVRFSEDAELIRALITVLYPISPEIPRSYERVLALLAAAQKYNMPVVQSSIRAEVARRALLTPPYARPFRAFAIAFSDRLSPEMETAARLTLDYPLTFETLEDDLPFFQGSALRELASFRKRCQDNIVLCLESLLDASSGPSKIWVGCHPKKSPKGIVEPTLPSWLRDFFTLEIEAKQYFTYALIKPSSIRRKYLEALRRHSPRSDACLSCLTVHAHEGERYCVTLEQNLSDARNQPLEFV</sequence>
<dbReference type="EMBL" id="JAGFNK010000113">
    <property type="protein sequence ID" value="KAI9507749.1"/>
    <property type="molecule type" value="Genomic_DNA"/>
</dbReference>
<protein>
    <submittedName>
        <fullName evidence="1">Uncharacterized protein</fullName>
    </submittedName>
</protein>
<reference evidence="1" key="1">
    <citation type="submission" date="2021-03" db="EMBL/GenBank/DDBJ databases">
        <title>Evolutionary priming and transition to the ectomycorrhizal habit in an iconic lineage of mushroom-forming fungi: is preadaptation a requirement?</title>
        <authorList>
            <consortium name="DOE Joint Genome Institute"/>
            <person name="Looney B.P."/>
            <person name="Miyauchi S."/>
            <person name="Morin E."/>
            <person name="Drula E."/>
            <person name="Courty P.E."/>
            <person name="Chicoki N."/>
            <person name="Fauchery L."/>
            <person name="Kohler A."/>
            <person name="Kuo A."/>
            <person name="LaButti K."/>
            <person name="Pangilinan J."/>
            <person name="Lipzen A."/>
            <person name="Riley R."/>
            <person name="Andreopoulos W."/>
            <person name="He G."/>
            <person name="Johnson J."/>
            <person name="Barry K.W."/>
            <person name="Grigoriev I.V."/>
            <person name="Nagy L."/>
            <person name="Hibbett D."/>
            <person name="Henrissat B."/>
            <person name="Matheny P.B."/>
            <person name="Labbe J."/>
            <person name="Martin A.F."/>
        </authorList>
    </citation>
    <scope>NUCLEOTIDE SEQUENCE</scope>
    <source>
        <strain evidence="1">BPL698</strain>
    </source>
</reference>
<gene>
    <name evidence="1" type="ORF">F5148DRAFT_75550</name>
</gene>
<keyword evidence="2" id="KW-1185">Reference proteome</keyword>
<comment type="caution">
    <text evidence="1">The sequence shown here is derived from an EMBL/GenBank/DDBJ whole genome shotgun (WGS) entry which is preliminary data.</text>
</comment>
<organism evidence="1 2">
    <name type="scientific">Russula earlei</name>
    <dbReference type="NCBI Taxonomy" id="71964"/>
    <lineage>
        <taxon>Eukaryota</taxon>
        <taxon>Fungi</taxon>
        <taxon>Dikarya</taxon>
        <taxon>Basidiomycota</taxon>
        <taxon>Agaricomycotina</taxon>
        <taxon>Agaricomycetes</taxon>
        <taxon>Russulales</taxon>
        <taxon>Russulaceae</taxon>
        <taxon>Russula</taxon>
    </lineage>
</organism>
<dbReference type="Proteomes" id="UP001207468">
    <property type="component" value="Unassembled WGS sequence"/>
</dbReference>
<name>A0ACC0U9J0_9AGAM</name>
<accession>A0ACC0U9J0</accession>
<evidence type="ECO:0000313" key="1">
    <source>
        <dbReference type="EMBL" id="KAI9507749.1"/>
    </source>
</evidence>
<evidence type="ECO:0000313" key="2">
    <source>
        <dbReference type="Proteomes" id="UP001207468"/>
    </source>
</evidence>
<proteinExistence type="predicted"/>